<dbReference type="Pfam" id="PF07333">
    <property type="entry name" value="SLR1-BP"/>
    <property type="match status" value="1"/>
</dbReference>
<evidence type="ECO:0000313" key="7">
    <source>
        <dbReference type="EMBL" id="TYH31167.1"/>
    </source>
</evidence>
<feature type="signal peptide" evidence="6">
    <location>
        <begin position="1"/>
        <end position="42"/>
    </location>
</feature>
<reference evidence="7 8" key="1">
    <citation type="submission" date="2019-06" db="EMBL/GenBank/DDBJ databases">
        <title>WGS assembly of Gossypium darwinii.</title>
        <authorList>
            <person name="Chen Z.J."/>
            <person name="Sreedasyam A."/>
            <person name="Ando A."/>
            <person name="Song Q."/>
            <person name="De L."/>
            <person name="Hulse-Kemp A."/>
            <person name="Ding M."/>
            <person name="Ye W."/>
            <person name="Kirkbride R."/>
            <person name="Jenkins J."/>
            <person name="Plott C."/>
            <person name="Lovell J."/>
            <person name="Lin Y.-M."/>
            <person name="Vaughn R."/>
            <person name="Liu B."/>
            <person name="Li W."/>
            <person name="Simpson S."/>
            <person name="Scheffler B."/>
            <person name="Saski C."/>
            <person name="Grover C."/>
            <person name="Hu G."/>
            <person name="Conover J."/>
            <person name="Carlson J."/>
            <person name="Shu S."/>
            <person name="Boston L."/>
            <person name="Williams M."/>
            <person name="Peterson D."/>
            <person name="Mcgee K."/>
            <person name="Jones D."/>
            <person name="Wendel J."/>
            <person name="Stelly D."/>
            <person name="Grimwood J."/>
            <person name="Schmutz J."/>
        </authorList>
    </citation>
    <scope>NUCLEOTIDE SEQUENCE [LARGE SCALE GENOMIC DNA]</scope>
    <source>
        <strain evidence="7">1808015.09</strain>
    </source>
</reference>
<dbReference type="EMBL" id="CM017688">
    <property type="protein sequence ID" value="TYH31167.1"/>
    <property type="molecule type" value="Genomic_DNA"/>
</dbReference>
<evidence type="ECO:0000256" key="4">
    <source>
        <dbReference type="ARBA" id="ARBA00022821"/>
    </source>
</evidence>
<evidence type="ECO:0000256" key="1">
    <source>
        <dbReference type="ARBA" id="ARBA00006722"/>
    </source>
</evidence>
<dbReference type="GO" id="GO:0050832">
    <property type="term" value="P:defense response to fungus"/>
    <property type="evidence" value="ECO:0007669"/>
    <property type="project" value="UniProtKB-KW"/>
</dbReference>
<keyword evidence="8" id="KW-1185">Reference proteome</keyword>
<keyword evidence="3" id="KW-0295">Fungicide</keyword>
<keyword evidence="5" id="KW-1015">Disulfide bond</keyword>
<dbReference type="PANTHER" id="PTHR33830:SF34">
    <property type="entry name" value="KNOTTIN SCORPION TOXIN-LIKE DOMAIN-CONTAINING PROTEIN"/>
    <property type="match status" value="1"/>
</dbReference>
<gene>
    <name evidence="7" type="ORF">ES288_A01G152300v1</name>
</gene>
<name>A0A5D2HLJ9_GOSDA</name>
<evidence type="ECO:0000256" key="3">
    <source>
        <dbReference type="ARBA" id="ARBA00022577"/>
    </source>
</evidence>
<evidence type="ECO:0000313" key="8">
    <source>
        <dbReference type="Proteomes" id="UP000323506"/>
    </source>
</evidence>
<evidence type="ECO:0000256" key="5">
    <source>
        <dbReference type="ARBA" id="ARBA00023157"/>
    </source>
</evidence>
<organism evidence="7 8">
    <name type="scientific">Gossypium darwinii</name>
    <name type="common">Darwin's cotton</name>
    <name type="synonym">Gossypium barbadense var. darwinii</name>
    <dbReference type="NCBI Taxonomy" id="34276"/>
    <lineage>
        <taxon>Eukaryota</taxon>
        <taxon>Viridiplantae</taxon>
        <taxon>Streptophyta</taxon>
        <taxon>Embryophyta</taxon>
        <taxon>Tracheophyta</taxon>
        <taxon>Spermatophyta</taxon>
        <taxon>Magnoliopsida</taxon>
        <taxon>eudicotyledons</taxon>
        <taxon>Gunneridae</taxon>
        <taxon>Pentapetalae</taxon>
        <taxon>rosids</taxon>
        <taxon>malvids</taxon>
        <taxon>Malvales</taxon>
        <taxon>Malvaceae</taxon>
        <taxon>Malvoideae</taxon>
        <taxon>Gossypium</taxon>
    </lineage>
</organism>
<sequence>MTIFISITHLYITQSLPFLPHLNHMMRISLLFSLFLLALASAEFGPSMGIKGGNAARIPEHTCHKVIETNTCELQKCIHECSKEPAGVGDCTDYNVCYCTFYCKDPPL</sequence>
<dbReference type="GO" id="GO:0031640">
    <property type="term" value="P:killing of cells of another organism"/>
    <property type="evidence" value="ECO:0007669"/>
    <property type="project" value="UniProtKB-KW"/>
</dbReference>
<keyword evidence="6" id="KW-0732">Signal</keyword>
<dbReference type="Proteomes" id="UP000323506">
    <property type="component" value="Chromosome A01"/>
</dbReference>
<feature type="chain" id="PRO_5023036878" description="Knottin scorpion toxin-like domain-containing protein" evidence="6">
    <location>
        <begin position="43"/>
        <end position="108"/>
    </location>
</feature>
<protein>
    <recommendedName>
        <fullName evidence="9">Knottin scorpion toxin-like domain-containing protein</fullName>
    </recommendedName>
</protein>
<evidence type="ECO:0000256" key="6">
    <source>
        <dbReference type="SAM" id="SignalP"/>
    </source>
</evidence>
<proteinExistence type="inferred from homology"/>
<dbReference type="AlphaFoldDB" id="A0A5D2HLJ9"/>
<comment type="similarity">
    <text evidence="1">Belongs to the DEFL family.</text>
</comment>
<accession>A0A5D2HLJ9</accession>
<dbReference type="SMR" id="A0A5D2HLJ9"/>
<keyword evidence="2" id="KW-0929">Antimicrobial</keyword>
<dbReference type="InterPro" id="IPR010851">
    <property type="entry name" value="DEFL"/>
</dbReference>
<evidence type="ECO:0008006" key="9">
    <source>
        <dbReference type="Google" id="ProtNLM"/>
    </source>
</evidence>
<keyword evidence="4" id="KW-0611">Plant defense</keyword>
<evidence type="ECO:0000256" key="2">
    <source>
        <dbReference type="ARBA" id="ARBA00022529"/>
    </source>
</evidence>
<dbReference type="PANTHER" id="PTHR33830">
    <property type="entry name" value="DEFENSIN-LIKE PROTEIN 184-RELATED"/>
    <property type="match status" value="1"/>
</dbReference>